<name>A0A0G0TW81_9BACT</name>
<comment type="caution">
    <text evidence="2">The sequence shown here is derived from an EMBL/GenBank/DDBJ whole genome shotgun (WGS) entry which is preliminary data.</text>
</comment>
<accession>A0A0G0TW81</accession>
<sequence>MNFKKIFKIFIIFAILGLSFSSFLSLDHNMGGKYSGKMSSCLFVAANSTTCQMSVGEHLLEWQETFVASISSNFIYILSLLAILLPVTFIKFGGNDPPPLLPKRHDKENSALNIFNYLLCALSKGLVHPEIYA</sequence>
<organism evidence="2 3">
    <name type="scientific">Candidatus Curtissbacteria bacterium GW2011_GWA1_40_16</name>
    <dbReference type="NCBI Taxonomy" id="1618405"/>
    <lineage>
        <taxon>Bacteria</taxon>
        <taxon>Candidatus Curtissiibacteriota</taxon>
    </lineage>
</organism>
<keyword evidence="1" id="KW-1133">Transmembrane helix</keyword>
<reference evidence="2 3" key="1">
    <citation type="journal article" date="2015" name="Nature">
        <title>rRNA introns, odd ribosomes, and small enigmatic genomes across a large radiation of phyla.</title>
        <authorList>
            <person name="Brown C.T."/>
            <person name="Hug L.A."/>
            <person name="Thomas B.C."/>
            <person name="Sharon I."/>
            <person name="Castelle C.J."/>
            <person name="Singh A."/>
            <person name="Wilkins M.J."/>
            <person name="Williams K.H."/>
            <person name="Banfield J.F."/>
        </authorList>
    </citation>
    <scope>NUCLEOTIDE SEQUENCE [LARGE SCALE GENOMIC DNA]</scope>
</reference>
<dbReference type="EMBL" id="LBYI01000001">
    <property type="protein sequence ID" value="KKR51350.1"/>
    <property type="molecule type" value="Genomic_DNA"/>
</dbReference>
<feature type="transmembrane region" description="Helical" evidence="1">
    <location>
        <begin position="74"/>
        <end position="94"/>
    </location>
</feature>
<protein>
    <submittedName>
        <fullName evidence="2">Uncharacterized protein</fullName>
    </submittedName>
</protein>
<proteinExistence type="predicted"/>
<dbReference type="AlphaFoldDB" id="A0A0G0TW81"/>
<gene>
    <name evidence="2" type="ORF">UT84_C0001G0035</name>
</gene>
<evidence type="ECO:0000313" key="3">
    <source>
        <dbReference type="Proteomes" id="UP000034531"/>
    </source>
</evidence>
<keyword evidence="1" id="KW-0812">Transmembrane</keyword>
<keyword evidence="1" id="KW-0472">Membrane</keyword>
<evidence type="ECO:0000256" key="1">
    <source>
        <dbReference type="SAM" id="Phobius"/>
    </source>
</evidence>
<evidence type="ECO:0000313" key="2">
    <source>
        <dbReference type="EMBL" id="KKR51350.1"/>
    </source>
</evidence>
<dbReference type="Proteomes" id="UP000034531">
    <property type="component" value="Unassembled WGS sequence"/>
</dbReference>